<evidence type="ECO:0008006" key="3">
    <source>
        <dbReference type="Google" id="ProtNLM"/>
    </source>
</evidence>
<evidence type="ECO:0000313" key="1">
    <source>
        <dbReference type="EMBL" id="CCQ49103.1"/>
    </source>
</evidence>
<dbReference type="SUPFAM" id="SSF52833">
    <property type="entry name" value="Thioredoxin-like"/>
    <property type="match status" value="1"/>
</dbReference>
<accession>T2I800</accession>
<proteinExistence type="predicted"/>
<dbReference type="InterPro" id="IPR036249">
    <property type="entry name" value="Thioredoxin-like_sf"/>
</dbReference>
<dbReference type="Proteomes" id="UP000018348">
    <property type="component" value="Unassembled WGS sequence"/>
</dbReference>
<comment type="caution">
    <text evidence="1">The sequence shown here is derived from an EMBL/GenBank/DDBJ whole genome shotgun (WGS) entry which is preliminary data.</text>
</comment>
<reference evidence="1 2" key="1">
    <citation type="submission" date="2013-01" db="EMBL/GenBank/DDBJ databases">
        <authorList>
            <person name="Bench S."/>
        </authorList>
    </citation>
    <scope>NUCLEOTIDE SEQUENCE [LARGE SCALE GENOMIC DNA]</scope>
    <source>
        <strain evidence="1 2">WH 8502</strain>
    </source>
</reference>
<organism evidence="1 2">
    <name type="scientific">Crocosphaera watsonii WH 8502</name>
    <dbReference type="NCBI Taxonomy" id="423474"/>
    <lineage>
        <taxon>Bacteria</taxon>
        <taxon>Bacillati</taxon>
        <taxon>Cyanobacteriota</taxon>
        <taxon>Cyanophyceae</taxon>
        <taxon>Oscillatoriophycideae</taxon>
        <taxon>Chroococcales</taxon>
        <taxon>Aphanothecaceae</taxon>
        <taxon>Crocosphaera</taxon>
    </lineage>
</organism>
<dbReference type="RefSeq" id="WP_021829232.1">
    <property type="nucleotide sequence ID" value="NZ_CAQK01000068.1"/>
</dbReference>
<name>T2I800_CROWT</name>
<dbReference type="Gene3D" id="3.40.30.10">
    <property type="entry name" value="Glutaredoxin"/>
    <property type="match status" value="1"/>
</dbReference>
<reference evidence="1 2" key="2">
    <citation type="submission" date="2013-09" db="EMBL/GenBank/DDBJ databases">
        <title>Whole genome comparison of six Crocosphaera watsonii strains with differing phenotypes.</title>
        <authorList>
            <person name="Bench S.R."/>
            <person name="Heller P."/>
            <person name="Frank I."/>
            <person name="Arciniega M."/>
            <person name="Shilova I.N."/>
            <person name="Zehr J.P."/>
        </authorList>
    </citation>
    <scope>NUCLEOTIDE SEQUENCE [LARGE SCALE GENOMIC DNA]</scope>
    <source>
        <strain evidence="1 2">WH 8502</strain>
    </source>
</reference>
<dbReference type="EMBL" id="CAQK01000068">
    <property type="protein sequence ID" value="CCQ49103.1"/>
    <property type="molecule type" value="Genomic_DNA"/>
</dbReference>
<gene>
    <name evidence="1" type="ORF">CWATWH8502_200</name>
</gene>
<dbReference type="Pfam" id="PF01257">
    <property type="entry name" value="2Fe-2S_thioredx"/>
    <property type="match status" value="1"/>
</dbReference>
<sequence length="87" mass="9687">MIHRSPRFSDRSILVCQGICCQKDGADKLLTAFKSQIASDTKIIPAGCLGKCDKSPVVLTLPRKIIYKRVSLEDVSRIFDTLPNPLR</sequence>
<dbReference type="AlphaFoldDB" id="T2I800"/>
<evidence type="ECO:0000313" key="2">
    <source>
        <dbReference type="Proteomes" id="UP000018348"/>
    </source>
</evidence>
<protein>
    <recommendedName>
        <fullName evidence="3">(2Fe-2S) ferredoxin domain-containing protein</fullName>
    </recommendedName>
</protein>
<dbReference type="CDD" id="cd02980">
    <property type="entry name" value="TRX_Fd_family"/>
    <property type="match status" value="1"/>
</dbReference>